<gene>
    <name evidence="1" type="ORF">D7Z94_11450</name>
</gene>
<dbReference type="EMBL" id="RBCJ01000002">
    <property type="protein sequence ID" value="RKN81522.1"/>
    <property type="molecule type" value="Genomic_DNA"/>
</dbReference>
<reference evidence="1 2" key="1">
    <citation type="submission" date="2018-10" db="EMBL/GenBank/DDBJ databases">
        <title>Ulvibacterium marinum gen. nov., sp. nov., a novel marine bacterium of the family Flavobacteriaceae, isolated from a culture of the green alga Ulva prolifera.</title>
        <authorList>
            <person name="Zhang Z."/>
        </authorList>
    </citation>
    <scope>NUCLEOTIDE SEQUENCE [LARGE SCALE GENOMIC DNA]</scope>
    <source>
        <strain evidence="1 2">CCMM003</strain>
    </source>
</reference>
<evidence type="ECO:0000313" key="2">
    <source>
        <dbReference type="Proteomes" id="UP000276603"/>
    </source>
</evidence>
<comment type="caution">
    <text evidence="1">The sequence shown here is derived from an EMBL/GenBank/DDBJ whole genome shotgun (WGS) entry which is preliminary data.</text>
</comment>
<name>A0A3B0C6T6_9FLAO</name>
<evidence type="ECO:0000313" key="1">
    <source>
        <dbReference type="EMBL" id="RKN81522.1"/>
    </source>
</evidence>
<proteinExistence type="predicted"/>
<accession>A0A3B0C6T6</accession>
<dbReference type="AlphaFoldDB" id="A0A3B0C6T6"/>
<keyword evidence="2" id="KW-1185">Reference proteome</keyword>
<sequence length="69" mass="7942">MYLFFFASPKKERNLPAGRQETLGLFSVSRNRACFQDRTAQTAFVSQNALWTVSHFPIENTLISNETEK</sequence>
<dbReference type="Proteomes" id="UP000276603">
    <property type="component" value="Unassembled WGS sequence"/>
</dbReference>
<organism evidence="1 2">
    <name type="scientific">Ulvibacterium marinum</name>
    <dbReference type="NCBI Taxonomy" id="2419782"/>
    <lineage>
        <taxon>Bacteria</taxon>
        <taxon>Pseudomonadati</taxon>
        <taxon>Bacteroidota</taxon>
        <taxon>Flavobacteriia</taxon>
        <taxon>Flavobacteriales</taxon>
        <taxon>Flavobacteriaceae</taxon>
        <taxon>Ulvibacterium</taxon>
    </lineage>
</organism>
<protein>
    <submittedName>
        <fullName evidence="1">Uncharacterized protein</fullName>
    </submittedName>
</protein>